<dbReference type="EMBL" id="KI517953">
    <property type="protein sequence ID" value="ESQ28195.1"/>
    <property type="molecule type" value="Genomic_DNA"/>
</dbReference>
<dbReference type="KEGG" id="eus:EUTSA_v10019381mg"/>
<dbReference type="Gramene" id="ESQ28195">
    <property type="protein sequence ID" value="ESQ28195"/>
    <property type="gene ID" value="EUTSA_v10019381mg"/>
</dbReference>
<reference evidence="1 2" key="1">
    <citation type="journal article" date="2013" name="Front. Plant Sci.">
        <title>The Reference Genome of the Halophytic Plant Eutrema salsugineum.</title>
        <authorList>
            <person name="Yang R."/>
            <person name="Jarvis D.E."/>
            <person name="Chen H."/>
            <person name="Beilstein M.A."/>
            <person name="Grimwood J."/>
            <person name="Jenkins J."/>
            <person name="Shu S."/>
            <person name="Prochnik S."/>
            <person name="Xin M."/>
            <person name="Ma C."/>
            <person name="Schmutz J."/>
            <person name="Wing R.A."/>
            <person name="Mitchell-Olds T."/>
            <person name="Schumaker K.S."/>
            <person name="Wang X."/>
        </authorList>
    </citation>
    <scope>NUCLEOTIDE SEQUENCE [LARGE SCALE GENOMIC DNA]</scope>
</reference>
<evidence type="ECO:0000313" key="2">
    <source>
        <dbReference type="Proteomes" id="UP000030689"/>
    </source>
</evidence>
<name>V4JSE6_EUTSA</name>
<dbReference type="Proteomes" id="UP000030689">
    <property type="component" value="Unassembled WGS sequence"/>
</dbReference>
<proteinExistence type="predicted"/>
<evidence type="ECO:0000313" key="1">
    <source>
        <dbReference type="EMBL" id="ESQ28195.1"/>
    </source>
</evidence>
<dbReference type="AlphaFoldDB" id="V4JSE6"/>
<accession>V4JSE6</accession>
<gene>
    <name evidence="1" type="ORF">EUTSA_v10019381mg</name>
</gene>
<protein>
    <submittedName>
        <fullName evidence="1">Uncharacterized protein</fullName>
    </submittedName>
</protein>
<keyword evidence="2" id="KW-1185">Reference proteome</keyword>
<sequence>MKKSQFSMLGNNPILEHRYVSEPPCNLRGHHCAFASQVPNRRSHNPEKEEGVESIVAALDSQCSYVSSSSCPPPLEDAAKPIHQCKPQH</sequence>
<organism evidence="1 2">
    <name type="scientific">Eutrema salsugineum</name>
    <name type="common">Saltwater cress</name>
    <name type="synonym">Sisymbrium salsugineum</name>
    <dbReference type="NCBI Taxonomy" id="72664"/>
    <lineage>
        <taxon>Eukaryota</taxon>
        <taxon>Viridiplantae</taxon>
        <taxon>Streptophyta</taxon>
        <taxon>Embryophyta</taxon>
        <taxon>Tracheophyta</taxon>
        <taxon>Spermatophyta</taxon>
        <taxon>Magnoliopsida</taxon>
        <taxon>eudicotyledons</taxon>
        <taxon>Gunneridae</taxon>
        <taxon>Pentapetalae</taxon>
        <taxon>rosids</taxon>
        <taxon>malvids</taxon>
        <taxon>Brassicales</taxon>
        <taxon>Brassicaceae</taxon>
        <taxon>Eutremeae</taxon>
        <taxon>Eutrema</taxon>
    </lineage>
</organism>